<evidence type="ECO:0000256" key="6">
    <source>
        <dbReference type="ARBA" id="ARBA00023136"/>
    </source>
</evidence>
<feature type="transmembrane region" description="Helical" evidence="9">
    <location>
        <begin position="45"/>
        <end position="67"/>
    </location>
</feature>
<evidence type="ECO:0000256" key="1">
    <source>
        <dbReference type="ARBA" id="ARBA00004141"/>
    </source>
</evidence>
<evidence type="ECO:0000256" key="8">
    <source>
        <dbReference type="ARBA" id="ARBA00023224"/>
    </source>
</evidence>
<dbReference type="EMBL" id="MT671057">
    <property type="protein sequence ID" value="QNL15061.1"/>
    <property type="molecule type" value="mRNA"/>
</dbReference>
<dbReference type="Pfam" id="PF02949">
    <property type="entry name" value="7tm_6"/>
    <property type="match status" value="1"/>
</dbReference>
<protein>
    <submittedName>
        <fullName evidence="10">Olfactory receptor 117</fullName>
    </submittedName>
</protein>
<dbReference type="AlphaFoldDB" id="A0A7G8Z9D6"/>
<accession>A0A7G8Z9D6</accession>
<proteinExistence type="evidence at transcript level"/>
<evidence type="ECO:0000256" key="5">
    <source>
        <dbReference type="ARBA" id="ARBA00022989"/>
    </source>
</evidence>
<keyword evidence="2" id="KW-0716">Sensory transduction</keyword>
<sequence>MFSILVLYLSSPAVPKVLDILYPANETRGQIYLYQTEYFVDPDDYYLPILIHAYLTVPVSVGVIVFVDNMFAAYIHHACGMLRSLRTHLEGMHVVLKDGSTEEMKSQLIYEKIVSCATMHKNIITYVYNVQFKVRHSDFIIFVYFKVLSANWNHLGQWSTSSYCPLICL</sequence>
<evidence type="ECO:0000313" key="10">
    <source>
        <dbReference type="EMBL" id="QNL15061.1"/>
    </source>
</evidence>
<name>A0A7G8Z9D6_9HYME</name>
<keyword evidence="5 9" id="KW-1133">Transmembrane helix</keyword>
<dbReference type="InterPro" id="IPR004117">
    <property type="entry name" value="7tm6_olfct_rcpt"/>
</dbReference>
<keyword evidence="6 9" id="KW-0472">Membrane</keyword>
<keyword evidence="3 9" id="KW-0812">Transmembrane</keyword>
<evidence type="ECO:0000256" key="2">
    <source>
        <dbReference type="ARBA" id="ARBA00022606"/>
    </source>
</evidence>
<dbReference type="GO" id="GO:0007165">
    <property type="term" value="P:signal transduction"/>
    <property type="evidence" value="ECO:0007669"/>
    <property type="project" value="UniProtKB-KW"/>
</dbReference>
<gene>
    <name evidence="10" type="primary">OR117</name>
</gene>
<evidence type="ECO:0000256" key="4">
    <source>
        <dbReference type="ARBA" id="ARBA00022725"/>
    </source>
</evidence>
<evidence type="ECO:0000256" key="7">
    <source>
        <dbReference type="ARBA" id="ARBA00023170"/>
    </source>
</evidence>
<dbReference type="GO" id="GO:0016020">
    <property type="term" value="C:membrane"/>
    <property type="evidence" value="ECO:0007669"/>
    <property type="project" value="UniProtKB-SubCell"/>
</dbReference>
<keyword evidence="4" id="KW-0552">Olfaction</keyword>
<evidence type="ECO:0000256" key="9">
    <source>
        <dbReference type="SAM" id="Phobius"/>
    </source>
</evidence>
<dbReference type="GO" id="GO:0004984">
    <property type="term" value="F:olfactory receptor activity"/>
    <property type="evidence" value="ECO:0007669"/>
    <property type="project" value="InterPro"/>
</dbReference>
<keyword evidence="8" id="KW-0807">Transducer</keyword>
<reference evidence="10" key="1">
    <citation type="submission" date="2020-06" db="EMBL/GenBank/DDBJ databases">
        <authorList>
            <person name="Sheng S."/>
        </authorList>
    </citation>
    <scope>NUCLEOTIDE SEQUENCE</scope>
    <source>
        <tissue evidence="10">Antenna</tissue>
    </source>
</reference>
<keyword evidence="7 10" id="KW-0675">Receptor</keyword>
<dbReference type="GO" id="GO:0005549">
    <property type="term" value="F:odorant binding"/>
    <property type="evidence" value="ECO:0007669"/>
    <property type="project" value="InterPro"/>
</dbReference>
<comment type="subcellular location">
    <subcellularLocation>
        <location evidence="1">Membrane</location>
        <topology evidence="1">Multi-pass membrane protein</topology>
    </subcellularLocation>
</comment>
<organism evidence="10">
    <name type="scientific">Aulacocentrum confusum</name>
    <dbReference type="NCBI Taxonomy" id="2767324"/>
    <lineage>
        <taxon>Eukaryota</taxon>
        <taxon>Metazoa</taxon>
        <taxon>Ecdysozoa</taxon>
        <taxon>Arthropoda</taxon>
        <taxon>Hexapoda</taxon>
        <taxon>Insecta</taxon>
        <taxon>Pterygota</taxon>
        <taxon>Neoptera</taxon>
        <taxon>Endopterygota</taxon>
        <taxon>Hymenoptera</taxon>
        <taxon>Apocrita</taxon>
        <taxon>Ichneumonoidea</taxon>
        <taxon>Braconidae</taxon>
        <taxon>Macrocentrinae</taxon>
        <taxon>Aulacocentrum</taxon>
    </lineage>
</organism>
<evidence type="ECO:0000256" key="3">
    <source>
        <dbReference type="ARBA" id="ARBA00022692"/>
    </source>
</evidence>